<dbReference type="AlphaFoldDB" id="A0A3R8JR81"/>
<dbReference type="InterPro" id="IPR020449">
    <property type="entry name" value="Tscrpt_reg_AraC-type_HTH"/>
</dbReference>
<reference evidence="5" key="1">
    <citation type="submission" date="2018-10" db="EMBL/GenBank/DDBJ databases">
        <title>Schaedlerella arabinophila gen. nov. sp. nov., isolated from the mouse intestinal tract and comparative analysis with the genome of the closely related altered Schaedler flora strain ASF502.</title>
        <authorList>
            <person name="Miyake S."/>
            <person name="Soh M."/>
            <person name="Seedorf H."/>
        </authorList>
    </citation>
    <scope>NUCLEOTIDE SEQUENCE [LARGE SCALE GENOMIC DNA]</scope>
    <source>
        <strain evidence="5">DSM 106076</strain>
    </source>
</reference>
<evidence type="ECO:0000256" key="3">
    <source>
        <dbReference type="ARBA" id="ARBA00023163"/>
    </source>
</evidence>
<dbReference type="Proteomes" id="UP000274920">
    <property type="component" value="Unassembled WGS sequence"/>
</dbReference>
<dbReference type="Pfam" id="PF12833">
    <property type="entry name" value="HTH_18"/>
    <property type="match status" value="1"/>
</dbReference>
<accession>A0A3R8JR81</accession>
<dbReference type="InterPro" id="IPR018060">
    <property type="entry name" value="HTH_AraC"/>
</dbReference>
<dbReference type="SMART" id="SM00342">
    <property type="entry name" value="HTH_ARAC"/>
    <property type="match status" value="1"/>
</dbReference>
<keyword evidence="2" id="KW-0238">DNA-binding</keyword>
<comment type="caution">
    <text evidence="5">The sequence shown here is derived from an EMBL/GenBank/DDBJ whole genome shotgun (WGS) entry which is preliminary data.</text>
</comment>
<dbReference type="Gene3D" id="2.60.120.10">
    <property type="entry name" value="Jelly Rolls"/>
    <property type="match status" value="1"/>
</dbReference>
<dbReference type="GO" id="GO:0003700">
    <property type="term" value="F:DNA-binding transcription factor activity"/>
    <property type="evidence" value="ECO:0007669"/>
    <property type="project" value="InterPro"/>
</dbReference>
<dbReference type="EMBL" id="RHJS01000002">
    <property type="protein sequence ID" value="RRK34299.1"/>
    <property type="molecule type" value="Genomic_DNA"/>
</dbReference>
<evidence type="ECO:0000256" key="2">
    <source>
        <dbReference type="ARBA" id="ARBA00023125"/>
    </source>
</evidence>
<dbReference type="PANTHER" id="PTHR43280">
    <property type="entry name" value="ARAC-FAMILY TRANSCRIPTIONAL REGULATOR"/>
    <property type="match status" value="1"/>
</dbReference>
<dbReference type="InterPro" id="IPR014710">
    <property type="entry name" value="RmlC-like_jellyroll"/>
</dbReference>
<dbReference type="SUPFAM" id="SSF46689">
    <property type="entry name" value="Homeodomain-like"/>
    <property type="match status" value="2"/>
</dbReference>
<protein>
    <submittedName>
        <fullName evidence="5">AraC family transcriptional regulator</fullName>
    </submittedName>
</protein>
<dbReference type="PRINTS" id="PR00032">
    <property type="entry name" value="HTHARAC"/>
</dbReference>
<dbReference type="RefSeq" id="WP_125129450.1">
    <property type="nucleotide sequence ID" value="NZ_RHJS01000002.1"/>
</dbReference>
<evidence type="ECO:0000256" key="1">
    <source>
        <dbReference type="ARBA" id="ARBA00023015"/>
    </source>
</evidence>
<dbReference type="GO" id="GO:0043565">
    <property type="term" value="F:sequence-specific DNA binding"/>
    <property type="evidence" value="ECO:0007669"/>
    <property type="project" value="InterPro"/>
</dbReference>
<proteinExistence type="predicted"/>
<dbReference type="Pfam" id="PF02311">
    <property type="entry name" value="AraC_binding"/>
    <property type="match status" value="1"/>
</dbReference>
<dbReference type="PROSITE" id="PS01124">
    <property type="entry name" value="HTH_ARAC_FAMILY_2"/>
    <property type="match status" value="1"/>
</dbReference>
<evidence type="ECO:0000313" key="6">
    <source>
        <dbReference type="Proteomes" id="UP000274920"/>
    </source>
</evidence>
<keyword evidence="6" id="KW-1185">Reference proteome</keyword>
<dbReference type="InterPro" id="IPR037923">
    <property type="entry name" value="HTH-like"/>
</dbReference>
<sequence>MKKKLQTAFSPRQYMLSGDFEIYYYSDRHSYNVKSHVHDYYEFYFFLEGDVSIHIHGEEHALSAGDMLLIPPGVPHFAKVHSLDVPYRRFVFWISRTYCRALSGISPDYTYLMRLADETEWYLFHYDLLAFKAVQAKVFRLIEEIHSERFGKAVQISVCVNDLILHLNRTVYEEQHTKMPCEEQGLYPNLLRYIEEHIEEDLSLERLSREFYVSKYHIAHIFKANLGLSVHQFILKKRIRMCRDAICSRTGIGEACFMYGFQDYSSFFRAFKKEFGMSPKEYQEFYTKKE</sequence>
<organism evidence="5 6">
    <name type="scientific">Schaedlerella arabinosiphila</name>
    <dbReference type="NCBI Taxonomy" id="2044587"/>
    <lineage>
        <taxon>Bacteria</taxon>
        <taxon>Bacillati</taxon>
        <taxon>Bacillota</taxon>
        <taxon>Clostridia</taxon>
        <taxon>Lachnospirales</taxon>
        <taxon>Lachnospiraceae</taxon>
        <taxon>Schaedlerella</taxon>
    </lineage>
</organism>
<keyword evidence="3" id="KW-0804">Transcription</keyword>
<name>A0A3R8JR81_9FIRM</name>
<evidence type="ECO:0000259" key="4">
    <source>
        <dbReference type="PROSITE" id="PS01124"/>
    </source>
</evidence>
<dbReference type="InterPro" id="IPR009057">
    <property type="entry name" value="Homeodomain-like_sf"/>
</dbReference>
<feature type="domain" description="HTH araC/xylS-type" evidence="4">
    <location>
        <begin position="188"/>
        <end position="285"/>
    </location>
</feature>
<gene>
    <name evidence="5" type="ORF">EBB54_25420</name>
</gene>
<dbReference type="PANTHER" id="PTHR43280:SF2">
    <property type="entry name" value="HTH-TYPE TRANSCRIPTIONAL REGULATOR EXSA"/>
    <property type="match status" value="1"/>
</dbReference>
<dbReference type="SUPFAM" id="SSF51215">
    <property type="entry name" value="Regulatory protein AraC"/>
    <property type="match status" value="1"/>
</dbReference>
<dbReference type="InterPro" id="IPR003313">
    <property type="entry name" value="AraC-bd"/>
</dbReference>
<keyword evidence="1" id="KW-0805">Transcription regulation</keyword>
<dbReference type="Gene3D" id="1.10.10.60">
    <property type="entry name" value="Homeodomain-like"/>
    <property type="match status" value="2"/>
</dbReference>
<evidence type="ECO:0000313" key="5">
    <source>
        <dbReference type="EMBL" id="RRK34299.1"/>
    </source>
</evidence>